<proteinExistence type="predicted"/>
<dbReference type="Gene3D" id="2.70.9.10">
    <property type="entry name" value="Adenovirus Type 2 Hexon, domain 4"/>
    <property type="match status" value="1"/>
</dbReference>
<dbReference type="InterPro" id="IPR038519">
    <property type="entry name" value="MCP_C_sf"/>
</dbReference>
<organism evidence="3">
    <name type="scientific">viral metagenome</name>
    <dbReference type="NCBI Taxonomy" id="1070528"/>
    <lineage>
        <taxon>unclassified sequences</taxon>
        <taxon>metagenomes</taxon>
        <taxon>organismal metagenomes</taxon>
    </lineage>
</organism>
<feature type="domain" description="Major capsid protein N-terminal" evidence="2">
    <location>
        <begin position="25"/>
        <end position="246"/>
    </location>
</feature>
<dbReference type="InterPro" id="IPR016112">
    <property type="entry name" value="VP_dsDNA_II"/>
</dbReference>
<feature type="domain" description="Major capsid protein C-terminal" evidence="1">
    <location>
        <begin position="249"/>
        <end position="422"/>
    </location>
</feature>
<dbReference type="EMBL" id="MN739483">
    <property type="protein sequence ID" value="QHT07629.1"/>
    <property type="molecule type" value="Genomic_DNA"/>
</dbReference>
<dbReference type="InterPro" id="IPR007542">
    <property type="entry name" value="MCP_C"/>
</dbReference>
<evidence type="ECO:0000259" key="1">
    <source>
        <dbReference type="Pfam" id="PF04451"/>
    </source>
</evidence>
<dbReference type="Pfam" id="PF04451">
    <property type="entry name" value="Capsid_NCLDV"/>
    <property type="match status" value="1"/>
</dbReference>
<dbReference type="InterPro" id="IPR031654">
    <property type="entry name" value="Capsid_N"/>
</dbReference>
<dbReference type="AlphaFoldDB" id="A0A6C0CV96"/>
<evidence type="ECO:0000259" key="2">
    <source>
        <dbReference type="Pfam" id="PF16903"/>
    </source>
</evidence>
<dbReference type="Gene3D" id="2.70.9.20">
    <property type="entry name" value="Major capsid protein Vp54"/>
    <property type="match status" value="1"/>
</dbReference>
<evidence type="ECO:0008006" key="4">
    <source>
        <dbReference type="Google" id="ProtNLM"/>
    </source>
</evidence>
<dbReference type="GO" id="GO:0005198">
    <property type="term" value="F:structural molecule activity"/>
    <property type="evidence" value="ECO:0007669"/>
    <property type="project" value="InterPro"/>
</dbReference>
<name>A0A6C0CV96_9ZZZZ</name>
<dbReference type="Pfam" id="PF16903">
    <property type="entry name" value="Capsid_N"/>
    <property type="match status" value="1"/>
</dbReference>
<reference evidence="3" key="1">
    <citation type="journal article" date="2020" name="Nature">
        <title>Giant virus diversity and host interactions through global metagenomics.</title>
        <authorList>
            <person name="Schulz F."/>
            <person name="Roux S."/>
            <person name="Paez-Espino D."/>
            <person name="Jungbluth S."/>
            <person name="Walsh D.A."/>
            <person name="Denef V.J."/>
            <person name="McMahon K.D."/>
            <person name="Konstantinidis K.T."/>
            <person name="Eloe-Fadrosh E.A."/>
            <person name="Kyrpides N.C."/>
            <person name="Woyke T."/>
        </authorList>
    </citation>
    <scope>NUCLEOTIDE SEQUENCE</scope>
    <source>
        <strain evidence="3">GVMAG-M-3300021964-36</strain>
    </source>
</reference>
<dbReference type="SUPFAM" id="SSF49749">
    <property type="entry name" value="Group II dsDNA viruses VP"/>
    <property type="match status" value="2"/>
</dbReference>
<protein>
    <recommendedName>
        <fullName evidence="4">Major capsid protein N-terminal domain-containing protein</fullName>
    </recommendedName>
</protein>
<sequence length="427" mass="49579">MPGGLLQLVSFGAQNLYLNGNPSISFFKKVYKTHTNFASESIRLNFNRNTMNHDSETHLYTKIDRNADLINNIYFVFSLPTVRKIDKNIFRYVEFLGETILEEYHISIGGNMVDKQYGEWLHIWNELALESSKRYGYEKMIGNVPHNYKPDDYNLKENGDIQSPEQQVVVPLKFWFNSSPGLALPLIALQYHDIEIHITLKPLSHLYVEIPEGSSNVTRVTDANRYFTGTTLNIQPYLECNYIFLDNEERNFFSQNSIDYLIEQVTRTQFQELGNNNILDLKLQNPVKEIIWALGRNDRYHHNNWLIYGDENDSNDIEVEILKSAKLTFNGLDRIEEKEASYFSLIQPYQHHTCIPKVGIYLYSFSLSPEKFQPSGSCNMSRINRVQLHLNTRTPQTSDYKYDCSVYTVNYNFLRITSGLAGVAFAC</sequence>
<accession>A0A6C0CV96</accession>
<evidence type="ECO:0000313" key="3">
    <source>
        <dbReference type="EMBL" id="QHT07629.1"/>
    </source>
</evidence>